<reference evidence="2 3" key="1">
    <citation type="journal article" date="2020" name="ISME J.">
        <title>Comparative genomics reveals insights into cyanobacterial evolution and habitat adaptation.</title>
        <authorList>
            <person name="Chen M.Y."/>
            <person name="Teng W.K."/>
            <person name="Zhao L."/>
            <person name="Hu C.X."/>
            <person name="Zhou Y.K."/>
            <person name="Han B.P."/>
            <person name="Song L.R."/>
            <person name="Shu W.S."/>
        </authorList>
    </citation>
    <scope>NUCLEOTIDE SEQUENCE [LARGE SCALE GENOMIC DNA]</scope>
    <source>
        <strain evidence="2 3">FACHB-1050</strain>
    </source>
</reference>
<dbReference type="RefSeq" id="WP_190576132.1">
    <property type="nucleotide sequence ID" value="NZ_CAWPQU010000023.1"/>
</dbReference>
<feature type="domain" description="Putative restriction endonuclease" evidence="1">
    <location>
        <begin position="15"/>
        <end position="188"/>
    </location>
</feature>
<dbReference type="CDD" id="cd06260">
    <property type="entry name" value="DUF820-like"/>
    <property type="match status" value="1"/>
</dbReference>
<accession>A0ABR8C4Z5</accession>
<dbReference type="EMBL" id="JACJQY010000003">
    <property type="protein sequence ID" value="MBD2315777.1"/>
    <property type="molecule type" value="Genomic_DNA"/>
</dbReference>
<dbReference type="GO" id="GO:0004519">
    <property type="term" value="F:endonuclease activity"/>
    <property type="evidence" value="ECO:0007669"/>
    <property type="project" value="UniProtKB-KW"/>
</dbReference>
<organism evidence="2 3">
    <name type="scientific">Phormidium tenue FACHB-1050</name>
    <dbReference type="NCBI Taxonomy" id="2692857"/>
    <lineage>
        <taxon>Bacteria</taxon>
        <taxon>Bacillati</taxon>
        <taxon>Cyanobacteriota</taxon>
        <taxon>Cyanophyceae</taxon>
        <taxon>Oscillatoriophycideae</taxon>
        <taxon>Oscillatoriales</taxon>
        <taxon>Oscillatoriaceae</taxon>
        <taxon>Phormidium</taxon>
    </lineage>
</organism>
<dbReference type="Gene3D" id="3.90.1570.10">
    <property type="entry name" value="tt1808, chain A"/>
    <property type="match status" value="1"/>
</dbReference>
<dbReference type="InterPro" id="IPR012296">
    <property type="entry name" value="Nuclease_put_TT1808"/>
</dbReference>
<proteinExistence type="predicted"/>
<protein>
    <submittedName>
        <fullName evidence="2">Uma2 family endonuclease</fullName>
    </submittedName>
</protein>
<keyword evidence="2" id="KW-0540">Nuclease</keyword>
<gene>
    <name evidence="2" type="ORF">H6G05_02810</name>
</gene>
<sequence length="195" mass="21985">MTLATASPSTLMTIEGYLNYDDGTDTRYELVNGELVKMPTESFGNISIAKFLLFEFAKYIPLALILYNTEIAVSGKRSTCRIPDLMIVTEESAAYLQASSRNFVSMVIPPPVLVVEVVSPGQENRDRDYRYKRTEYAARGINEYWIIDPEMRQITICLWVEGQYEDKIYTGEMQISSTVVDGFALTVEQVLAFGA</sequence>
<evidence type="ECO:0000313" key="2">
    <source>
        <dbReference type="EMBL" id="MBD2315777.1"/>
    </source>
</evidence>
<keyword evidence="3" id="KW-1185">Reference proteome</keyword>
<dbReference type="Proteomes" id="UP000618445">
    <property type="component" value="Unassembled WGS sequence"/>
</dbReference>
<keyword evidence="2" id="KW-0378">Hydrolase</keyword>
<dbReference type="InterPro" id="IPR011335">
    <property type="entry name" value="Restrct_endonuc-II-like"/>
</dbReference>
<comment type="caution">
    <text evidence="2">The sequence shown here is derived from an EMBL/GenBank/DDBJ whole genome shotgun (WGS) entry which is preliminary data.</text>
</comment>
<name>A0ABR8C4Z5_9CYAN</name>
<dbReference type="InterPro" id="IPR008538">
    <property type="entry name" value="Uma2"/>
</dbReference>
<dbReference type="Pfam" id="PF05685">
    <property type="entry name" value="Uma2"/>
    <property type="match status" value="1"/>
</dbReference>
<keyword evidence="2" id="KW-0255">Endonuclease</keyword>
<dbReference type="SUPFAM" id="SSF52980">
    <property type="entry name" value="Restriction endonuclease-like"/>
    <property type="match status" value="1"/>
</dbReference>
<evidence type="ECO:0000313" key="3">
    <source>
        <dbReference type="Proteomes" id="UP000618445"/>
    </source>
</evidence>
<dbReference type="PANTHER" id="PTHR34107">
    <property type="entry name" value="SLL0198 PROTEIN-RELATED"/>
    <property type="match status" value="1"/>
</dbReference>
<dbReference type="PANTHER" id="PTHR34107:SF2">
    <property type="entry name" value="SLL0888 PROTEIN"/>
    <property type="match status" value="1"/>
</dbReference>
<evidence type="ECO:0000259" key="1">
    <source>
        <dbReference type="Pfam" id="PF05685"/>
    </source>
</evidence>